<name>H2ERQ0_ALIFS</name>
<evidence type="ECO:0000313" key="3">
    <source>
        <dbReference type="EMBL" id="AEY78067.1"/>
    </source>
</evidence>
<accession>H2ERQ0</accession>
<dbReference type="AlphaFoldDB" id="H2ERQ0"/>
<feature type="domain" description="Large polyvalent protein associated" evidence="2">
    <location>
        <begin position="36"/>
        <end position="121"/>
    </location>
</feature>
<sequence length="198" mass="22386">MSHSTLSQNNITNPLEASNVSPLHHSGSSTMKVSPRTVLVNWSESNRFKDDGKMDFETFEGIALQAALDNPDGGYNKTNITITFDNGHAHTCRIDLGCGGNEIGFTDHCVQVLDYAESLKVTDPNHWYLNNPDHIKLVTLVKTYQLDRQLVVLGRTIVLERVKAVQAQKEAEKQATLELRRNELTEHERQQKRRVSYL</sequence>
<evidence type="ECO:0000256" key="1">
    <source>
        <dbReference type="SAM" id="MobiDB-lite"/>
    </source>
</evidence>
<reference evidence="3" key="1">
    <citation type="submission" date="2011-11" db="EMBL/GenBank/DDBJ databases">
        <authorList>
            <person name="Summers A.O."/>
            <person name="Wireman J."/>
            <person name="Williams L.E."/>
        </authorList>
    </citation>
    <scope>NUCLEOTIDE SEQUENCE</scope>
    <source>
        <strain evidence="3">CG103</strain>
        <plasmid evidence="3">pCG103-32</plasmid>
    </source>
</reference>
<dbReference type="InterPro" id="IPR041045">
    <property type="entry name" value="LPD25"/>
</dbReference>
<dbReference type="EMBL" id="JQ031550">
    <property type="protein sequence ID" value="AEY78067.1"/>
    <property type="molecule type" value="Genomic_DNA"/>
</dbReference>
<evidence type="ECO:0000259" key="2">
    <source>
        <dbReference type="Pfam" id="PF18840"/>
    </source>
</evidence>
<keyword evidence="3" id="KW-0614">Plasmid</keyword>
<geneLocation type="plasmid" evidence="3">
    <name>pCG103-32</name>
</geneLocation>
<feature type="region of interest" description="Disordered" evidence="1">
    <location>
        <begin position="1"/>
        <end position="30"/>
    </location>
</feature>
<protein>
    <recommendedName>
        <fullName evidence="2">Large polyvalent protein associated domain-containing protein</fullName>
    </recommendedName>
</protein>
<proteinExistence type="predicted"/>
<dbReference type="Pfam" id="PF18840">
    <property type="entry name" value="LPD25"/>
    <property type="match status" value="1"/>
</dbReference>
<organism evidence="3">
    <name type="scientific">Aliivibrio fischeri</name>
    <name type="common">Vibrio fischeri</name>
    <dbReference type="NCBI Taxonomy" id="668"/>
    <lineage>
        <taxon>Bacteria</taxon>
        <taxon>Pseudomonadati</taxon>
        <taxon>Pseudomonadota</taxon>
        <taxon>Gammaproteobacteria</taxon>
        <taxon>Vibrionales</taxon>
        <taxon>Vibrionaceae</taxon>
        <taxon>Aliivibrio</taxon>
    </lineage>
</organism>